<dbReference type="InterPro" id="IPR057670">
    <property type="entry name" value="SH3_retrovirus"/>
</dbReference>
<protein>
    <submittedName>
        <fullName evidence="2">Retrovirus-related Pol polyprotein from transposon TNT 1-94</fullName>
    </submittedName>
</protein>
<dbReference type="InterPro" id="IPR012337">
    <property type="entry name" value="RNaseH-like_sf"/>
</dbReference>
<dbReference type="PANTHER" id="PTHR42648:SF28">
    <property type="entry name" value="TRANSPOSON-ENCODED PROTEIN WITH RIBONUCLEASE H-LIKE AND RETROVIRUS ZINC FINGER-LIKE DOMAINS"/>
    <property type="match status" value="1"/>
</dbReference>
<dbReference type="Gene3D" id="3.30.420.10">
    <property type="entry name" value="Ribonuclease H-like superfamily/Ribonuclease H"/>
    <property type="match status" value="1"/>
</dbReference>
<sequence length="386" mass="44279">MQMRDIAAQLKSLDIDITDCFLVSLILNSLSSRFRRFKITYNTQKENWSINELLSMCVQEEGMLNSKKGEGSNEVHIVTNTNMQGHKGKNKKNELTARSEMNKDVIRCFFCKKKGHGFLNQRKPSPGEQLVFPRNQIGSHVEAIGTYRVVLNLFLWVFSLNINGFSFDLLKNGVSVGKFSLDNGLYKIHINSNVASSLVTVHGNSGIKRSIMNEKSSMLWHKRYTQSGQPRSPFAKFLQEQGIVPQYTMPGSPDMNGVAERRNNTLLDMVRSMVSNSKLPIFLWREALNTNVYIQNRIPTKAVSKTPFEIWKCWKPSLNHICVWGCPAEIRVLYNPHEKKLDPRTIFAYFVGYAERSKGYKFYCPTHNLKFVESRNAKFLENDTIS</sequence>
<feature type="domain" description="Integrase catalytic" evidence="1">
    <location>
        <begin position="188"/>
        <end position="315"/>
    </location>
</feature>
<dbReference type="Pfam" id="PF25597">
    <property type="entry name" value="SH3_retrovirus"/>
    <property type="match status" value="1"/>
</dbReference>
<dbReference type="GO" id="GO:0015074">
    <property type="term" value="P:DNA integration"/>
    <property type="evidence" value="ECO:0007669"/>
    <property type="project" value="InterPro"/>
</dbReference>
<dbReference type="InterPro" id="IPR001584">
    <property type="entry name" value="Integrase_cat-core"/>
</dbReference>
<gene>
    <name evidence="2" type="ORF">G2W53_001207</name>
</gene>
<comment type="caution">
    <text evidence="2">The sequence shown here is derived from an EMBL/GenBank/DDBJ whole genome shotgun (WGS) entry which is preliminary data.</text>
</comment>
<accession>A0A834XFS2</accession>
<dbReference type="SUPFAM" id="SSF53098">
    <property type="entry name" value="Ribonuclease H-like"/>
    <property type="match status" value="1"/>
</dbReference>
<dbReference type="EMBL" id="JAAIUW010000001">
    <property type="protein sequence ID" value="KAF7844302.1"/>
    <property type="molecule type" value="Genomic_DNA"/>
</dbReference>
<organism evidence="2 3">
    <name type="scientific">Senna tora</name>
    <dbReference type="NCBI Taxonomy" id="362788"/>
    <lineage>
        <taxon>Eukaryota</taxon>
        <taxon>Viridiplantae</taxon>
        <taxon>Streptophyta</taxon>
        <taxon>Embryophyta</taxon>
        <taxon>Tracheophyta</taxon>
        <taxon>Spermatophyta</taxon>
        <taxon>Magnoliopsida</taxon>
        <taxon>eudicotyledons</taxon>
        <taxon>Gunneridae</taxon>
        <taxon>Pentapetalae</taxon>
        <taxon>rosids</taxon>
        <taxon>fabids</taxon>
        <taxon>Fabales</taxon>
        <taxon>Fabaceae</taxon>
        <taxon>Caesalpinioideae</taxon>
        <taxon>Cassia clade</taxon>
        <taxon>Senna</taxon>
    </lineage>
</organism>
<reference evidence="2" key="1">
    <citation type="submission" date="2020-09" db="EMBL/GenBank/DDBJ databases">
        <title>Genome-Enabled Discovery of Anthraquinone Biosynthesis in Senna tora.</title>
        <authorList>
            <person name="Kang S.-H."/>
            <person name="Pandey R.P."/>
            <person name="Lee C.-M."/>
            <person name="Sim J.-S."/>
            <person name="Jeong J.-T."/>
            <person name="Choi B.-S."/>
            <person name="Jung M."/>
            <person name="Ginzburg D."/>
            <person name="Zhao K."/>
            <person name="Won S.Y."/>
            <person name="Oh T.-J."/>
            <person name="Yu Y."/>
            <person name="Kim N.-H."/>
            <person name="Lee O.R."/>
            <person name="Lee T.-H."/>
            <person name="Bashyal P."/>
            <person name="Kim T.-S."/>
            <person name="Lee W.-H."/>
            <person name="Kawkins C."/>
            <person name="Kim C.-K."/>
            <person name="Kim J.S."/>
            <person name="Ahn B.O."/>
            <person name="Rhee S.Y."/>
            <person name="Sohng J.K."/>
        </authorList>
    </citation>
    <scope>NUCLEOTIDE SEQUENCE</scope>
    <source>
        <tissue evidence="2">Leaf</tissue>
    </source>
</reference>
<dbReference type="InterPro" id="IPR039537">
    <property type="entry name" value="Retrotran_Ty1/copia-like"/>
</dbReference>
<dbReference type="PANTHER" id="PTHR42648">
    <property type="entry name" value="TRANSPOSASE, PUTATIVE-RELATED"/>
    <property type="match status" value="1"/>
</dbReference>
<keyword evidence="3" id="KW-1185">Reference proteome</keyword>
<dbReference type="InterPro" id="IPR036397">
    <property type="entry name" value="RNaseH_sf"/>
</dbReference>
<dbReference type="AlphaFoldDB" id="A0A834XFS2"/>
<dbReference type="PROSITE" id="PS50994">
    <property type="entry name" value="INTEGRASE"/>
    <property type="match status" value="1"/>
</dbReference>
<evidence type="ECO:0000259" key="1">
    <source>
        <dbReference type="PROSITE" id="PS50994"/>
    </source>
</evidence>
<evidence type="ECO:0000313" key="3">
    <source>
        <dbReference type="Proteomes" id="UP000634136"/>
    </source>
</evidence>
<dbReference type="OrthoDB" id="1750614at2759"/>
<name>A0A834XFS2_9FABA</name>
<dbReference type="GO" id="GO:0003676">
    <property type="term" value="F:nucleic acid binding"/>
    <property type="evidence" value="ECO:0007669"/>
    <property type="project" value="InterPro"/>
</dbReference>
<dbReference type="Proteomes" id="UP000634136">
    <property type="component" value="Unassembled WGS sequence"/>
</dbReference>
<proteinExistence type="predicted"/>
<evidence type="ECO:0000313" key="2">
    <source>
        <dbReference type="EMBL" id="KAF7844302.1"/>
    </source>
</evidence>